<dbReference type="PANTHER" id="PTHR42840">
    <property type="entry name" value="NAD(P)-BINDING ROSSMANN-FOLD SUPERFAMILY PROTEIN-RELATED"/>
    <property type="match status" value="1"/>
</dbReference>
<feature type="compositionally biased region" description="Low complexity" evidence="3">
    <location>
        <begin position="336"/>
        <end position="346"/>
    </location>
</feature>
<dbReference type="Proteomes" id="UP001595765">
    <property type="component" value="Unassembled WGS sequence"/>
</dbReference>
<evidence type="ECO:0000313" key="6">
    <source>
        <dbReference type="EMBL" id="MFC4031023.1"/>
    </source>
</evidence>
<sequence length="355" mass="37027">MRIGLLGAGRIGAFHAATLAAHREVGELLVADVDPLRARQVAAEHGGAACSVDELFHRRPDAVVIATATAAHAGQIAAAALAGLPAFCEKPVAVDLPGTIAALHAVETAGTVLQIGFQRRFDPGYRAAREALRTGRVGRLHTVRTVSSDGSPPPAAYVPLSGGLYRDCLIHDFDIVRWVTGREVTEVYATGTNVGADHFRAAGDVDTASVLLTLEGGVLATATAARYHAAGYDVRMELAGTEDQLTVGGGPRAPMTSVEPLVAGPAVLPGGRVDKWPGFLERFASAYRAEIAAFLRVARGEAPNPCEGRDALRALLVAEACEVSRRERRPVALAEVEPAGPAGPARPSERIGVVT</sequence>
<evidence type="ECO:0000256" key="2">
    <source>
        <dbReference type="ARBA" id="ARBA00023002"/>
    </source>
</evidence>
<dbReference type="SUPFAM" id="SSF51735">
    <property type="entry name" value="NAD(P)-binding Rossmann-fold domains"/>
    <property type="match status" value="1"/>
</dbReference>
<dbReference type="EMBL" id="JBHSBB010000006">
    <property type="protein sequence ID" value="MFC4031023.1"/>
    <property type="molecule type" value="Genomic_DNA"/>
</dbReference>
<evidence type="ECO:0000259" key="5">
    <source>
        <dbReference type="Pfam" id="PF22725"/>
    </source>
</evidence>
<comment type="caution">
    <text evidence="6">The sequence shown here is derived from an EMBL/GenBank/DDBJ whole genome shotgun (WGS) entry which is preliminary data.</text>
</comment>
<evidence type="ECO:0000256" key="1">
    <source>
        <dbReference type="ARBA" id="ARBA00010928"/>
    </source>
</evidence>
<reference evidence="7" key="1">
    <citation type="journal article" date="2019" name="Int. J. Syst. Evol. Microbiol.">
        <title>The Global Catalogue of Microorganisms (GCM) 10K type strain sequencing project: providing services to taxonomists for standard genome sequencing and annotation.</title>
        <authorList>
            <consortium name="The Broad Institute Genomics Platform"/>
            <consortium name="The Broad Institute Genome Sequencing Center for Infectious Disease"/>
            <person name="Wu L."/>
            <person name="Ma J."/>
        </authorList>
    </citation>
    <scope>NUCLEOTIDE SEQUENCE [LARGE SCALE GENOMIC DNA]</scope>
    <source>
        <strain evidence="7">CGMCC 4.7237</strain>
    </source>
</reference>
<protein>
    <submittedName>
        <fullName evidence="6">Gfo/Idh/MocA family oxidoreductase</fullName>
    </submittedName>
</protein>
<dbReference type="Pfam" id="PF22725">
    <property type="entry name" value="GFO_IDH_MocA_C3"/>
    <property type="match status" value="1"/>
</dbReference>
<dbReference type="Gene3D" id="3.40.50.720">
    <property type="entry name" value="NAD(P)-binding Rossmann-like Domain"/>
    <property type="match status" value="1"/>
</dbReference>
<dbReference type="InterPro" id="IPR055170">
    <property type="entry name" value="GFO_IDH_MocA-like_dom"/>
</dbReference>
<dbReference type="RefSeq" id="WP_386426822.1">
    <property type="nucleotide sequence ID" value="NZ_JBHSBB010000006.1"/>
</dbReference>
<organism evidence="6 7">
    <name type="scientific">Streptomyces polygonati</name>
    <dbReference type="NCBI Taxonomy" id="1617087"/>
    <lineage>
        <taxon>Bacteria</taxon>
        <taxon>Bacillati</taxon>
        <taxon>Actinomycetota</taxon>
        <taxon>Actinomycetes</taxon>
        <taxon>Kitasatosporales</taxon>
        <taxon>Streptomycetaceae</taxon>
        <taxon>Streptomyces</taxon>
    </lineage>
</organism>
<dbReference type="SUPFAM" id="SSF55347">
    <property type="entry name" value="Glyceraldehyde-3-phosphate dehydrogenase-like, C-terminal domain"/>
    <property type="match status" value="1"/>
</dbReference>
<gene>
    <name evidence="6" type="ORF">ACFO3J_06010</name>
</gene>
<accession>A0ABV8HG10</accession>
<dbReference type="PANTHER" id="PTHR42840:SF3">
    <property type="entry name" value="BINDING ROSSMANN FOLD OXIDOREDUCTASE, PUTATIVE (AFU_ORTHOLOGUE AFUA_2G10240)-RELATED"/>
    <property type="match status" value="1"/>
</dbReference>
<evidence type="ECO:0000256" key="3">
    <source>
        <dbReference type="SAM" id="MobiDB-lite"/>
    </source>
</evidence>
<dbReference type="Gene3D" id="3.30.360.10">
    <property type="entry name" value="Dihydrodipicolinate Reductase, domain 2"/>
    <property type="match status" value="1"/>
</dbReference>
<feature type="domain" description="Gfo/Idh/MocA-like oxidoreductase N-terminal" evidence="4">
    <location>
        <begin position="1"/>
        <end position="117"/>
    </location>
</feature>
<comment type="similarity">
    <text evidence="1">Belongs to the Gfo/Idh/MocA family.</text>
</comment>
<dbReference type="Pfam" id="PF01408">
    <property type="entry name" value="GFO_IDH_MocA"/>
    <property type="match status" value="1"/>
</dbReference>
<feature type="domain" description="GFO/IDH/MocA-like oxidoreductase" evidence="5">
    <location>
        <begin position="125"/>
        <end position="244"/>
    </location>
</feature>
<dbReference type="InterPro" id="IPR000683">
    <property type="entry name" value="Gfo/Idh/MocA-like_OxRdtase_N"/>
</dbReference>
<proteinExistence type="inferred from homology"/>
<dbReference type="InterPro" id="IPR036291">
    <property type="entry name" value="NAD(P)-bd_dom_sf"/>
</dbReference>
<evidence type="ECO:0000313" key="7">
    <source>
        <dbReference type="Proteomes" id="UP001595765"/>
    </source>
</evidence>
<feature type="region of interest" description="Disordered" evidence="3">
    <location>
        <begin position="336"/>
        <end position="355"/>
    </location>
</feature>
<keyword evidence="2" id="KW-0560">Oxidoreductase</keyword>
<evidence type="ECO:0000259" key="4">
    <source>
        <dbReference type="Pfam" id="PF01408"/>
    </source>
</evidence>
<keyword evidence="7" id="KW-1185">Reference proteome</keyword>
<name>A0ABV8HG10_9ACTN</name>